<evidence type="ECO:0000313" key="3">
    <source>
        <dbReference type="EMBL" id="WEW56191.1"/>
    </source>
</evidence>
<feature type="region of interest" description="Disordered" evidence="1">
    <location>
        <begin position="163"/>
        <end position="216"/>
    </location>
</feature>
<feature type="domain" description="DUF6604" evidence="2">
    <location>
        <begin position="9"/>
        <end position="257"/>
    </location>
</feature>
<dbReference type="EMBL" id="CP120627">
    <property type="protein sequence ID" value="WEW56191.1"/>
    <property type="molecule type" value="Genomic_DNA"/>
</dbReference>
<accession>A0AAF0DCT8</accession>
<dbReference type="Pfam" id="PF20253">
    <property type="entry name" value="DUF6604"/>
    <property type="match status" value="1"/>
</dbReference>
<dbReference type="InterPro" id="IPR046539">
    <property type="entry name" value="DUF6604"/>
</dbReference>
<feature type="compositionally biased region" description="Basic residues" evidence="1">
    <location>
        <begin position="185"/>
        <end position="205"/>
    </location>
</feature>
<evidence type="ECO:0000256" key="1">
    <source>
        <dbReference type="SAM" id="MobiDB-lite"/>
    </source>
</evidence>
<dbReference type="AlphaFoldDB" id="A0AAF0DCT8"/>
<protein>
    <recommendedName>
        <fullName evidence="2">DUF6604 domain-containing protein</fullName>
    </recommendedName>
</protein>
<gene>
    <name evidence="3" type="ORF">PRK78_001628</name>
</gene>
<evidence type="ECO:0000259" key="2">
    <source>
        <dbReference type="Pfam" id="PF20253"/>
    </source>
</evidence>
<reference evidence="3" key="1">
    <citation type="submission" date="2023-03" db="EMBL/GenBank/DDBJ databases">
        <title>Emydomyces testavorans Genome Sequence.</title>
        <authorList>
            <person name="Hoyer L."/>
        </authorList>
    </citation>
    <scope>NUCLEOTIDE SEQUENCE</scope>
    <source>
        <strain evidence="3">16-2883</strain>
    </source>
</reference>
<dbReference type="PANTHER" id="PTHR38795:SF1">
    <property type="entry name" value="DUF6604 DOMAIN-CONTAINING PROTEIN"/>
    <property type="match status" value="1"/>
</dbReference>
<dbReference type="Proteomes" id="UP001219355">
    <property type="component" value="Chromosome 1"/>
</dbReference>
<dbReference type="PANTHER" id="PTHR38795">
    <property type="entry name" value="DUF6604 DOMAIN-CONTAINING PROTEIN"/>
    <property type="match status" value="1"/>
</dbReference>
<feature type="compositionally biased region" description="Basic and acidic residues" evidence="1">
    <location>
        <begin position="206"/>
        <end position="216"/>
    </location>
</feature>
<keyword evidence="4" id="KW-1185">Reference proteome</keyword>
<proteinExistence type="predicted"/>
<evidence type="ECO:0000313" key="4">
    <source>
        <dbReference type="Proteomes" id="UP001219355"/>
    </source>
</evidence>
<sequence>MAGHNTYLKYKRDQKLLVYWIIHTSNRIVKLFPSERSPPANTTGQISLSTLVSLSQLIAKHINPIPATIYRLFRSIIAARQEIHAIFRQLVAKHPDPETEKSNVSHKHWIDGLTEALKALGGELWISEQKNEIKGADEEDEEDEEEAIFTNIFSALRLDGEEVDEDDEVNAEEETKGPSIPAAPARRKKKPTRRGKKGKRGRKPKGKPESADSAARLDEVPLEAYRIIEDESGLVTDYLMAVYSLITQLIELRYYLQSE</sequence>
<organism evidence="3 4">
    <name type="scientific">Emydomyces testavorans</name>
    <dbReference type="NCBI Taxonomy" id="2070801"/>
    <lineage>
        <taxon>Eukaryota</taxon>
        <taxon>Fungi</taxon>
        <taxon>Dikarya</taxon>
        <taxon>Ascomycota</taxon>
        <taxon>Pezizomycotina</taxon>
        <taxon>Eurotiomycetes</taxon>
        <taxon>Eurotiomycetidae</taxon>
        <taxon>Onygenales</taxon>
        <taxon>Nannizziopsiaceae</taxon>
        <taxon>Emydomyces</taxon>
    </lineage>
</organism>
<feature type="compositionally biased region" description="Acidic residues" evidence="1">
    <location>
        <begin position="163"/>
        <end position="172"/>
    </location>
</feature>
<name>A0AAF0DCT8_9EURO</name>